<dbReference type="VEuPathDB" id="VectorBase:LLOJ004989"/>
<comment type="subcellular location">
    <subcellularLocation>
        <location evidence="1">Nucleus</location>
    </subcellularLocation>
</comment>
<dbReference type="EMBL" id="AJWK01015753">
    <property type="status" value="NOT_ANNOTATED_CDS"/>
    <property type="molecule type" value="Genomic_DNA"/>
</dbReference>
<keyword evidence="5" id="KW-0539">Nucleus</keyword>
<keyword evidence="4" id="KW-0234">DNA repair</keyword>
<evidence type="ECO:0000256" key="2">
    <source>
        <dbReference type="ARBA" id="ARBA00010991"/>
    </source>
</evidence>
<dbReference type="VEuPathDB" id="VectorBase:LLONM1_008927"/>
<dbReference type="Pfam" id="PF02144">
    <property type="entry name" value="Rad1"/>
    <property type="match status" value="1"/>
</dbReference>
<name>A0A1B0CK52_LUTLO</name>
<dbReference type="PRINTS" id="PR01245">
    <property type="entry name" value="RAD1REC1"/>
</dbReference>
<comment type="similarity">
    <text evidence="2">Belongs to the rad1 family.</text>
</comment>
<keyword evidence="8" id="KW-1185">Reference proteome</keyword>
<dbReference type="EMBL" id="GITU01001493">
    <property type="protein sequence ID" value="MBC1170196.1"/>
    <property type="molecule type" value="Transcribed_RNA"/>
</dbReference>
<dbReference type="SUPFAM" id="SSF55979">
    <property type="entry name" value="DNA clamp"/>
    <property type="match status" value="2"/>
</dbReference>
<dbReference type="GO" id="GO:0030896">
    <property type="term" value="C:checkpoint clamp complex"/>
    <property type="evidence" value="ECO:0007669"/>
    <property type="project" value="TreeGrafter"/>
</dbReference>
<dbReference type="PANTHER" id="PTHR10870">
    <property type="entry name" value="CELL CYCLE CHECKPOINT PROTEIN RAD1"/>
    <property type="match status" value="1"/>
</dbReference>
<keyword evidence="3" id="KW-0227">DNA damage</keyword>
<dbReference type="AlphaFoldDB" id="A0A1B0CK52"/>
<evidence type="ECO:0000256" key="4">
    <source>
        <dbReference type="ARBA" id="ARBA00023204"/>
    </source>
</evidence>
<dbReference type="Gene3D" id="3.70.10.10">
    <property type="match status" value="1"/>
</dbReference>
<dbReference type="InterPro" id="IPR003021">
    <property type="entry name" value="Rad1_Rec1_Rad17"/>
</dbReference>
<proteinExistence type="inferred from homology"/>
<dbReference type="InterPro" id="IPR046938">
    <property type="entry name" value="DNA_clamp_sf"/>
</dbReference>
<reference evidence="6" key="2">
    <citation type="journal article" date="2020" name="BMC">
        <title>Leishmania infection induces a limited differential gene expression in the sand fly midgut.</title>
        <authorList>
            <person name="Coutinho-Abreu I.V."/>
            <person name="Serafim T.D."/>
            <person name="Meneses C."/>
            <person name="Kamhawi S."/>
            <person name="Oliveira F."/>
            <person name="Valenzuela J.G."/>
        </authorList>
    </citation>
    <scope>NUCLEOTIDE SEQUENCE</scope>
    <source>
        <strain evidence="6">Jacobina</strain>
        <tissue evidence="6">Midgut</tissue>
    </source>
</reference>
<protein>
    <submittedName>
        <fullName evidence="6">Putative checkpoint 9-1-1 complex rad1 component</fullName>
    </submittedName>
</protein>
<evidence type="ECO:0000256" key="3">
    <source>
        <dbReference type="ARBA" id="ARBA00022763"/>
    </source>
</evidence>
<dbReference type="PANTHER" id="PTHR10870:SF0">
    <property type="entry name" value="CELL CYCLE CHECKPOINT PROTEIN RAD1"/>
    <property type="match status" value="1"/>
</dbReference>
<dbReference type="GO" id="GO:0000077">
    <property type="term" value="P:DNA damage checkpoint signaling"/>
    <property type="evidence" value="ECO:0007669"/>
    <property type="project" value="InterPro"/>
</dbReference>
<reference evidence="7" key="3">
    <citation type="submission" date="2020-05" db="UniProtKB">
        <authorList>
            <consortium name="EnsemblMetazoa"/>
        </authorList>
    </citation>
    <scope>IDENTIFICATION</scope>
    <source>
        <strain evidence="7">Jacobina</strain>
    </source>
</reference>
<accession>A0A1B0CK52</accession>
<dbReference type="EnsemblMetazoa" id="LLOJ004989-RA">
    <property type="protein sequence ID" value="LLOJ004989-PA"/>
    <property type="gene ID" value="LLOJ004989"/>
</dbReference>
<evidence type="ECO:0000313" key="6">
    <source>
        <dbReference type="EMBL" id="MBC1170196.1"/>
    </source>
</evidence>
<dbReference type="GO" id="GO:0006281">
    <property type="term" value="P:DNA repair"/>
    <property type="evidence" value="ECO:0007669"/>
    <property type="project" value="UniProtKB-KW"/>
</dbReference>
<evidence type="ECO:0000313" key="7">
    <source>
        <dbReference type="EnsemblMetazoa" id="LLOJ004989-PA"/>
    </source>
</evidence>
<evidence type="ECO:0000256" key="1">
    <source>
        <dbReference type="ARBA" id="ARBA00004123"/>
    </source>
</evidence>
<organism evidence="7 8">
    <name type="scientific">Lutzomyia longipalpis</name>
    <name type="common">Sand fly</name>
    <dbReference type="NCBI Taxonomy" id="7200"/>
    <lineage>
        <taxon>Eukaryota</taxon>
        <taxon>Metazoa</taxon>
        <taxon>Ecdysozoa</taxon>
        <taxon>Arthropoda</taxon>
        <taxon>Hexapoda</taxon>
        <taxon>Insecta</taxon>
        <taxon>Pterygota</taxon>
        <taxon>Neoptera</taxon>
        <taxon>Endopterygota</taxon>
        <taxon>Diptera</taxon>
        <taxon>Nematocera</taxon>
        <taxon>Psychodoidea</taxon>
        <taxon>Psychodidae</taxon>
        <taxon>Lutzomyia</taxon>
        <taxon>Lutzomyia</taxon>
    </lineage>
</organism>
<evidence type="ECO:0000256" key="5">
    <source>
        <dbReference type="ARBA" id="ARBA00023242"/>
    </source>
</evidence>
<reference evidence="8" key="1">
    <citation type="submission" date="2012-05" db="EMBL/GenBank/DDBJ databases">
        <title>Whole Genome Assembly of Lutzomyia longipalpis.</title>
        <authorList>
            <person name="Richards S."/>
            <person name="Qu C."/>
            <person name="Dillon R."/>
            <person name="Worley K."/>
            <person name="Scherer S."/>
            <person name="Batterton M."/>
            <person name="Taylor A."/>
            <person name="Hawes A."/>
            <person name="Hernandez B."/>
            <person name="Kovar C."/>
            <person name="Mandapat C."/>
            <person name="Pham C."/>
            <person name="Qu C."/>
            <person name="Jing C."/>
            <person name="Bess C."/>
            <person name="Bandaranaike D."/>
            <person name="Ngo D."/>
            <person name="Ongeri F."/>
            <person name="Arias F."/>
            <person name="Lara F."/>
            <person name="Weissenberger G."/>
            <person name="Kamau G."/>
            <person name="Han H."/>
            <person name="Shen H."/>
            <person name="Dinh H."/>
            <person name="Khalil I."/>
            <person name="Jones J."/>
            <person name="Shafer J."/>
            <person name="Jayaseelan J."/>
            <person name="Quiroz J."/>
            <person name="Blankenburg K."/>
            <person name="Nguyen L."/>
            <person name="Jackson L."/>
            <person name="Francisco L."/>
            <person name="Tang L.-Y."/>
            <person name="Pu L.-L."/>
            <person name="Perales L."/>
            <person name="Lorensuhewa L."/>
            <person name="Munidasa M."/>
            <person name="Coyle M."/>
            <person name="Taylor M."/>
            <person name="Puazo M."/>
            <person name="Firestine M."/>
            <person name="Scheel M."/>
            <person name="Javaid M."/>
            <person name="Wang M."/>
            <person name="Li M."/>
            <person name="Tabassum N."/>
            <person name="Saada N."/>
            <person name="Osuji N."/>
            <person name="Aqrawi P."/>
            <person name="Fu Q."/>
            <person name="Thornton R."/>
            <person name="Raj R."/>
            <person name="Goodspeed R."/>
            <person name="Mata R."/>
            <person name="Najjar R."/>
            <person name="Gubbala S."/>
            <person name="Lee S."/>
            <person name="Denson S."/>
            <person name="Patil S."/>
            <person name="Macmil S."/>
            <person name="Qi S."/>
            <person name="Matskevitch T."/>
            <person name="Palculict T."/>
            <person name="Mathew T."/>
            <person name="Vee V."/>
            <person name="Velamala V."/>
            <person name="Korchina V."/>
            <person name="Cai W."/>
            <person name="Liu W."/>
            <person name="Dai W."/>
            <person name="Zou X."/>
            <person name="Zhu Y."/>
            <person name="Zhang Y."/>
            <person name="Wu Y.-Q."/>
            <person name="Xin Y."/>
            <person name="Nazarath L."/>
            <person name="Kovar C."/>
            <person name="Han Y."/>
            <person name="Muzny D."/>
            <person name="Gibbs R."/>
        </authorList>
    </citation>
    <scope>NUCLEOTIDE SEQUENCE [LARGE SCALE GENOMIC DNA]</scope>
    <source>
        <strain evidence="8">Jacobina</strain>
    </source>
</reference>
<sequence>MRNLREEDMLFGATLHNVKFLRHILKSLTIVEDVILEIEKGGMRLTVEDGLCIQASLFIPQEIFAEYYLKPQLDQVDTTISFALNLASLTNCLRMTSDEDCKLIIIYSGAAYPLVLAFNRATDSNIAIEAELKTKSFSGALNFHKHTMPNECNTIIMKGINFSMLFNEIDVSSEEIAILLSPREPYFLLRATGRVHAEATVQVAKTSNTIVQFNCTQDLQMRYRSSHIRFASKCLAFAHTVALTIYNTGLLNIELLVNNCNPDATAARRAGSTTTHSNILEEPTANLKYFITPLLIE</sequence>
<evidence type="ECO:0000313" key="8">
    <source>
        <dbReference type="Proteomes" id="UP000092461"/>
    </source>
</evidence>
<dbReference type="Proteomes" id="UP000092461">
    <property type="component" value="Unassembled WGS sequence"/>
</dbReference>